<sequence length="403" mass="44731">MQHSIYPQTDFIKGRCDYLASANSNSIVFISLCMVVFLKSTLYDLLPGLGSVCNVALVVLLLYFVAVMLGCRLSSRLLAIMTLYFVWDIVLAPCLAGTTPPSAFFACEALACAMFFYQGLSFHPSRFLHNLSCVFAFASLLNLVMLLMFPEGVYSTEDTACWLFGNRTSMPLVFMPAICISLASDSFSGRKTFSPATWINILAALTCVLLRWVATGIIQLLVVAALYLYLLRKKSFSILFVFGAIICGGFLLLALGPSDLWQNFFEALGREATLTGRTEIWAHTFMHVSESPWFGWGDENYVVINNVIKAAHCLWLSVLQESGIFGLLIYASIMVYVIVLLARRPTPLSYVAFCCLAGILVASFVEIQTYYPFFYGVLIVCCFTANDTSKSTIPLPVNTRRLK</sequence>
<evidence type="ECO:0000259" key="6">
    <source>
        <dbReference type="Pfam" id="PF04932"/>
    </source>
</evidence>
<accession>A0A369P1L5</accession>
<evidence type="ECO:0000256" key="1">
    <source>
        <dbReference type="ARBA" id="ARBA00004141"/>
    </source>
</evidence>
<evidence type="ECO:0000313" key="7">
    <source>
        <dbReference type="EMBL" id="RDC44675.1"/>
    </source>
</evidence>
<feature type="transmembrane region" description="Helical" evidence="5">
    <location>
        <begin position="102"/>
        <end position="120"/>
    </location>
</feature>
<dbReference type="RefSeq" id="WP_114549019.1">
    <property type="nucleotide sequence ID" value="NZ_PPUT01000013.1"/>
</dbReference>
<evidence type="ECO:0000256" key="5">
    <source>
        <dbReference type="SAM" id="Phobius"/>
    </source>
</evidence>
<dbReference type="GO" id="GO:0016020">
    <property type="term" value="C:membrane"/>
    <property type="evidence" value="ECO:0007669"/>
    <property type="project" value="UniProtKB-SubCell"/>
</dbReference>
<feature type="transmembrane region" description="Helical" evidence="5">
    <location>
        <begin position="348"/>
        <end position="365"/>
    </location>
</feature>
<dbReference type="InterPro" id="IPR051533">
    <property type="entry name" value="WaaL-like"/>
</dbReference>
<feature type="transmembrane region" description="Helical" evidence="5">
    <location>
        <begin position="18"/>
        <end position="37"/>
    </location>
</feature>
<keyword evidence="2 5" id="KW-0812">Transmembrane</keyword>
<gene>
    <name evidence="7" type="ORF">C1850_06230</name>
</gene>
<protein>
    <recommendedName>
        <fullName evidence="6">O-antigen ligase-related domain-containing protein</fullName>
    </recommendedName>
</protein>
<evidence type="ECO:0000256" key="4">
    <source>
        <dbReference type="ARBA" id="ARBA00023136"/>
    </source>
</evidence>
<feature type="transmembrane region" description="Helical" evidence="5">
    <location>
        <begin position="324"/>
        <end position="342"/>
    </location>
</feature>
<feature type="transmembrane region" description="Helical" evidence="5">
    <location>
        <begin position="127"/>
        <end position="149"/>
    </location>
</feature>
<name>A0A369P1L5_9ACTN</name>
<feature type="transmembrane region" description="Helical" evidence="5">
    <location>
        <begin position="236"/>
        <end position="255"/>
    </location>
</feature>
<dbReference type="PANTHER" id="PTHR37422:SF13">
    <property type="entry name" value="LIPOPOLYSACCHARIDE BIOSYNTHESIS PROTEIN PA4999-RELATED"/>
    <property type="match status" value="1"/>
</dbReference>
<evidence type="ECO:0000313" key="8">
    <source>
        <dbReference type="Proteomes" id="UP000253805"/>
    </source>
</evidence>
<evidence type="ECO:0000256" key="2">
    <source>
        <dbReference type="ARBA" id="ARBA00022692"/>
    </source>
</evidence>
<keyword evidence="3 5" id="KW-1133">Transmembrane helix</keyword>
<comment type="caution">
    <text evidence="7">The sequence shown here is derived from an EMBL/GenBank/DDBJ whole genome shotgun (WGS) entry which is preliminary data.</text>
</comment>
<feature type="transmembrane region" description="Helical" evidence="5">
    <location>
        <begin position="77"/>
        <end position="96"/>
    </location>
</feature>
<feature type="transmembrane region" description="Helical" evidence="5">
    <location>
        <begin position="199"/>
        <end position="230"/>
    </location>
</feature>
<dbReference type="InterPro" id="IPR007016">
    <property type="entry name" value="O-antigen_ligase-rel_domated"/>
</dbReference>
<dbReference type="Proteomes" id="UP000253805">
    <property type="component" value="Unassembled WGS sequence"/>
</dbReference>
<dbReference type="PANTHER" id="PTHR37422">
    <property type="entry name" value="TEICHURONIC ACID BIOSYNTHESIS PROTEIN TUAE"/>
    <property type="match status" value="1"/>
</dbReference>
<organism evidence="7 8">
    <name type="scientific">Adlercreutzia equolifaciens subsp. celatus</name>
    <dbReference type="NCBI Taxonomy" id="394340"/>
    <lineage>
        <taxon>Bacteria</taxon>
        <taxon>Bacillati</taxon>
        <taxon>Actinomycetota</taxon>
        <taxon>Coriobacteriia</taxon>
        <taxon>Eggerthellales</taxon>
        <taxon>Eggerthellaceae</taxon>
        <taxon>Adlercreutzia</taxon>
    </lineage>
</organism>
<keyword evidence="4 5" id="KW-0472">Membrane</keyword>
<comment type="subcellular location">
    <subcellularLocation>
        <location evidence="1">Membrane</location>
        <topology evidence="1">Multi-pass membrane protein</topology>
    </subcellularLocation>
</comment>
<feature type="transmembrane region" description="Helical" evidence="5">
    <location>
        <begin position="49"/>
        <end position="70"/>
    </location>
</feature>
<dbReference type="AlphaFoldDB" id="A0A369P1L5"/>
<feature type="domain" description="O-antigen ligase-related" evidence="6">
    <location>
        <begin position="201"/>
        <end position="330"/>
    </location>
</feature>
<dbReference type="Pfam" id="PF04932">
    <property type="entry name" value="Wzy_C"/>
    <property type="match status" value="1"/>
</dbReference>
<reference evidence="7 8" key="1">
    <citation type="journal article" date="2018" name="Elife">
        <title>Discovery and characterization of a prevalent human gut bacterial enzyme sufficient for the inactivation of a family of plant toxins.</title>
        <authorList>
            <person name="Koppel N."/>
            <person name="Bisanz J.E."/>
            <person name="Pandelia M.E."/>
            <person name="Turnbaugh P.J."/>
            <person name="Balskus E.P."/>
        </authorList>
    </citation>
    <scope>NUCLEOTIDE SEQUENCE [LARGE SCALE GENOMIC DNA]</scope>
    <source>
        <strain evidence="7 8">OB21 GAM 11</strain>
    </source>
</reference>
<dbReference type="EMBL" id="PPUT01000013">
    <property type="protein sequence ID" value="RDC44675.1"/>
    <property type="molecule type" value="Genomic_DNA"/>
</dbReference>
<proteinExistence type="predicted"/>
<evidence type="ECO:0000256" key="3">
    <source>
        <dbReference type="ARBA" id="ARBA00022989"/>
    </source>
</evidence>